<gene>
    <name evidence="2" type="ORF">N789_02910</name>
</gene>
<feature type="transmembrane region" description="Helical" evidence="1">
    <location>
        <begin position="44"/>
        <end position="65"/>
    </location>
</feature>
<dbReference type="AlphaFoldDB" id="A0A091AZY9"/>
<evidence type="ECO:0000256" key="1">
    <source>
        <dbReference type="SAM" id="Phobius"/>
    </source>
</evidence>
<keyword evidence="1" id="KW-1133">Transmembrane helix</keyword>
<dbReference type="RefSeq" id="WP_022969155.1">
    <property type="nucleotide sequence ID" value="NZ_ATVD01000002.1"/>
</dbReference>
<name>A0A091AZY9_9GAMM</name>
<evidence type="ECO:0000313" key="2">
    <source>
        <dbReference type="EMBL" id="KFN44986.1"/>
    </source>
</evidence>
<proteinExistence type="predicted"/>
<organism evidence="2 3">
    <name type="scientific">Arenimonas oryziterrae DSM 21050 = YC6267</name>
    <dbReference type="NCBI Taxonomy" id="1121015"/>
    <lineage>
        <taxon>Bacteria</taxon>
        <taxon>Pseudomonadati</taxon>
        <taxon>Pseudomonadota</taxon>
        <taxon>Gammaproteobacteria</taxon>
        <taxon>Lysobacterales</taxon>
        <taxon>Lysobacteraceae</taxon>
        <taxon>Arenimonas</taxon>
    </lineage>
</organism>
<reference evidence="2 3" key="1">
    <citation type="submission" date="2013-09" db="EMBL/GenBank/DDBJ databases">
        <title>Genome sequencing of Arenimonas oryziterrae.</title>
        <authorList>
            <person name="Chen F."/>
            <person name="Wang G."/>
        </authorList>
    </citation>
    <scope>NUCLEOTIDE SEQUENCE [LARGE SCALE GENOMIC DNA]</scope>
    <source>
        <strain evidence="2 3">YC6267</strain>
    </source>
</reference>
<keyword evidence="1" id="KW-0812">Transmembrane</keyword>
<dbReference type="Proteomes" id="UP000029385">
    <property type="component" value="Unassembled WGS sequence"/>
</dbReference>
<accession>A0A091AZY9</accession>
<keyword evidence="3" id="KW-1185">Reference proteome</keyword>
<protein>
    <submittedName>
        <fullName evidence="2">Uncharacterized protein</fullName>
    </submittedName>
</protein>
<keyword evidence="1" id="KW-0472">Membrane</keyword>
<evidence type="ECO:0000313" key="3">
    <source>
        <dbReference type="Proteomes" id="UP000029385"/>
    </source>
</evidence>
<feature type="transmembrane region" description="Helical" evidence="1">
    <location>
        <begin position="85"/>
        <end position="106"/>
    </location>
</feature>
<sequence length="116" mass="12416">MSSSSFDFYSLIMQLTRLPVFVLLIVGLVLAISRQARHPRASMLAAGAMVAGLVQMIVGFGFQMWMTQRAAGGGYDEVKMFYAGFNVLNMVLELAAWGLALAAIFAGRAPAAAARP</sequence>
<feature type="transmembrane region" description="Helical" evidence="1">
    <location>
        <begin position="12"/>
        <end position="32"/>
    </location>
</feature>
<comment type="caution">
    <text evidence="2">The sequence shown here is derived from an EMBL/GenBank/DDBJ whole genome shotgun (WGS) entry which is preliminary data.</text>
</comment>
<dbReference type="EMBL" id="AVCI01000001">
    <property type="protein sequence ID" value="KFN44986.1"/>
    <property type="molecule type" value="Genomic_DNA"/>
</dbReference>
<dbReference type="PATRIC" id="fig|1121015.4.peg.572"/>
<dbReference type="STRING" id="1121015.GCA_000420545_01527"/>